<dbReference type="PANTHER" id="PTHR40616">
    <property type="entry name" value="LINALOOL DEHYDRATASE_ISOMERASE DOMAIN-CONTAINING PROTEIN"/>
    <property type="match status" value="1"/>
</dbReference>
<keyword evidence="1" id="KW-0732">Signal</keyword>
<feature type="signal peptide" evidence="1">
    <location>
        <begin position="1"/>
        <end position="23"/>
    </location>
</feature>
<reference evidence="3" key="1">
    <citation type="journal article" date="2015" name="Genome Announc.">
        <title>Draft genome sequence of the fungus Penicillium brasilianum MG11.</title>
        <authorList>
            <person name="Horn F."/>
            <person name="Linde J."/>
            <person name="Mattern D.J."/>
            <person name="Walther G."/>
            <person name="Guthke R."/>
            <person name="Brakhage A.A."/>
            <person name="Valiante V."/>
        </authorList>
    </citation>
    <scope>NUCLEOTIDE SEQUENCE [LARGE SCALE GENOMIC DNA]</scope>
    <source>
        <strain evidence="3">MG11</strain>
    </source>
</reference>
<dbReference type="OrthoDB" id="2580323at2759"/>
<name>A0A0F7TZR2_PENBI</name>
<proteinExistence type="predicted"/>
<feature type="chain" id="PRO_5002522855" evidence="1">
    <location>
        <begin position="24"/>
        <end position="548"/>
    </location>
</feature>
<accession>A0A0F7TZR2</accession>
<evidence type="ECO:0000313" key="2">
    <source>
        <dbReference type="EMBL" id="CEJ62098.1"/>
    </source>
</evidence>
<gene>
    <name evidence="2" type="ORF">PMG11_10608</name>
</gene>
<dbReference type="PANTHER" id="PTHR40616:SF1">
    <property type="entry name" value="LINALOOL DEHYDRATASE_ISOMERASE DOMAIN-CONTAINING PROTEIN"/>
    <property type="match status" value="1"/>
</dbReference>
<organism evidence="2 3">
    <name type="scientific">Penicillium brasilianum</name>
    <dbReference type="NCBI Taxonomy" id="104259"/>
    <lineage>
        <taxon>Eukaryota</taxon>
        <taxon>Fungi</taxon>
        <taxon>Dikarya</taxon>
        <taxon>Ascomycota</taxon>
        <taxon>Pezizomycotina</taxon>
        <taxon>Eurotiomycetes</taxon>
        <taxon>Eurotiomycetidae</taxon>
        <taxon>Eurotiales</taxon>
        <taxon>Aspergillaceae</taxon>
        <taxon>Penicillium</taxon>
    </lineage>
</organism>
<protein>
    <submittedName>
        <fullName evidence="2">Uncharacterized protein</fullName>
    </submittedName>
</protein>
<dbReference type="AlphaFoldDB" id="A0A0F7TZR2"/>
<dbReference type="EMBL" id="CDHK01000014">
    <property type="protein sequence ID" value="CEJ62098.1"/>
    <property type="molecule type" value="Genomic_DNA"/>
</dbReference>
<evidence type="ECO:0000313" key="3">
    <source>
        <dbReference type="Proteomes" id="UP000042958"/>
    </source>
</evidence>
<keyword evidence="3" id="KW-1185">Reference proteome</keyword>
<evidence type="ECO:0000256" key="1">
    <source>
        <dbReference type="SAM" id="SignalP"/>
    </source>
</evidence>
<dbReference type="STRING" id="104259.A0A0F7TZR2"/>
<dbReference type="Proteomes" id="UP000042958">
    <property type="component" value="Unassembled WGS sequence"/>
</dbReference>
<sequence length="548" mass="61168">MRVNANWSRIASLGLLSARLVHSAELSKQSKTLFDQSMTLMDDIYDSDAGYLNYFYYPLAADAHETRSSVWYSVGLLQRNQGSDRDEAIKIIRNVIGGQEKNESVLWYGDYTKYPEQPTVGSPAYSPVIYNSWDPNWRGFIGTALILIYEEFGSLLPADVKDLVIDSLYNNTIGDSYRVGGVDDDNLYPAYSNAWLMRTVATSWTGHHLKNANMTSAGDTDAQKFLDLFDRNGTLSEFNGPTYAGVSLYALTIAAKYLSSTTSVIGRNAERVIQEIWGYESQLWNPNMRNFAGPWDRSYGYDMNNYVAIISIWIWSLVGKEHVWQSKSPIWTMTHADDFEISPIIAVLSNFHKKLVPQSALNRLTSFSGEHTYHGHTYAPPADYEPRNITTWLSSNLTIGTDSFNQSNVGGYSKDSSSFSPSVVQWIRPGGSIGYFNLYPTESALQAEVSPYALNLTYPLGNSTSTFTFVLASNPLGSKRDISGFEDVDGLQIEVVGGTVNPTPEISFCGLMGGTCDIIHNFEFWNVTFSMDENSSEIPSVQFKFTLP</sequence>